<dbReference type="InterPro" id="IPR016171">
    <property type="entry name" value="Vanillyl_alc_oxidase_C-sub2"/>
</dbReference>
<evidence type="ECO:0000313" key="12">
    <source>
        <dbReference type="Proteomes" id="UP001497623"/>
    </source>
</evidence>
<comment type="cofactor">
    <cofactor evidence="1">
        <name>FAD</name>
        <dbReference type="ChEBI" id="CHEBI:57692"/>
    </cofactor>
</comment>
<evidence type="ECO:0000256" key="8">
    <source>
        <dbReference type="ARBA" id="ARBA00045410"/>
    </source>
</evidence>
<evidence type="ECO:0000256" key="7">
    <source>
        <dbReference type="ARBA" id="ARBA00039639"/>
    </source>
</evidence>
<dbReference type="InterPro" id="IPR051264">
    <property type="entry name" value="FAD-oxidored/transferase_4"/>
</dbReference>
<protein>
    <recommendedName>
        <fullName evidence="7">D-2-hydroxyglutarate dehydrogenase, mitochondrial</fullName>
        <ecNumber evidence="6">1.1.99.39</ecNumber>
    </recommendedName>
</protein>
<feature type="non-terminal residue" evidence="11">
    <location>
        <position position="555"/>
    </location>
</feature>
<dbReference type="EMBL" id="CAXKWB010003149">
    <property type="protein sequence ID" value="CAL4068451.1"/>
    <property type="molecule type" value="Genomic_DNA"/>
</dbReference>
<dbReference type="GO" id="GO:0051990">
    <property type="term" value="F:(R)-2-hydroxyglutarate dehydrogenase activity"/>
    <property type="evidence" value="ECO:0007669"/>
    <property type="project" value="UniProtKB-EC"/>
</dbReference>
<evidence type="ECO:0000259" key="10">
    <source>
        <dbReference type="Pfam" id="PF02913"/>
    </source>
</evidence>
<evidence type="ECO:0000256" key="9">
    <source>
        <dbReference type="ARBA" id="ARBA00049267"/>
    </source>
</evidence>
<dbReference type="Pfam" id="PF02913">
    <property type="entry name" value="FAD-oxidase_C"/>
    <property type="match status" value="1"/>
</dbReference>
<evidence type="ECO:0000256" key="6">
    <source>
        <dbReference type="ARBA" id="ARBA00039003"/>
    </source>
</evidence>
<dbReference type="PANTHER" id="PTHR43716:SF1">
    <property type="entry name" value="D-2-HYDROXYGLUTARATE DEHYDROGENASE, MITOCHONDRIAL"/>
    <property type="match status" value="1"/>
</dbReference>
<dbReference type="PANTHER" id="PTHR43716">
    <property type="entry name" value="D-2-HYDROXYGLUTARATE DEHYDROGENASE, MITOCHONDRIAL"/>
    <property type="match status" value="1"/>
</dbReference>
<dbReference type="Gene3D" id="1.10.45.10">
    <property type="entry name" value="Vanillyl-alcohol Oxidase, Chain A, domain 4"/>
    <property type="match status" value="1"/>
</dbReference>
<accession>A0AAV2Q306</accession>
<dbReference type="FunFam" id="3.30.70.2740:FF:000002">
    <property type="entry name" value="D-2-hydroxyglutarate dehydrogenase mitochondrial"/>
    <property type="match status" value="1"/>
</dbReference>
<dbReference type="InterPro" id="IPR016164">
    <property type="entry name" value="FAD-linked_Oxase-like_C"/>
</dbReference>
<keyword evidence="4" id="KW-0274">FAD</keyword>
<evidence type="ECO:0000313" key="11">
    <source>
        <dbReference type="EMBL" id="CAL4068451.1"/>
    </source>
</evidence>
<dbReference type="FunFam" id="1.10.45.10:FF:000001">
    <property type="entry name" value="D-lactate dehydrogenase mitochondrial"/>
    <property type="match status" value="1"/>
</dbReference>
<dbReference type="GO" id="GO:0005739">
    <property type="term" value="C:mitochondrion"/>
    <property type="evidence" value="ECO:0007669"/>
    <property type="project" value="TreeGrafter"/>
</dbReference>
<dbReference type="Gene3D" id="3.30.70.2190">
    <property type="match status" value="1"/>
</dbReference>
<comment type="function">
    <text evidence="8">Catalyzes the oxidation of D-2-hydroxyglutarate (D-2-HG) to alpha-ketoglutarate. Also catalyzes the oxidation of other D-2-hydroxyacids, such as D-malate (D-MAL) and D-lactate (D-LAC). Exhibits high activities towards D-2-HG and D-MAL but a very weak activity towards D-LAC.</text>
</comment>
<comment type="caution">
    <text evidence="11">The sequence shown here is derived from an EMBL/GenBank/DDBJ whole genome shotgun (WGS) entry which is preliminary data.</text>
</comment>
<sequence>MLTRVGTQSNDFLIYLLIGDEKNITGISLNFQDVKVILKELFKIKKSNIGLTAVEISSEFLMLHSLQTNQYFKKIIMPTERCSIDVKSAILQVNMIERDLYDVLLGLDPLIVRISGQEGYSKKNWLGWPPGGSTVVLAPSYSKRSAIVLYYDAGKLQIGCPEGFAGGGDWSNSPPFDELIIRFTVLGAEMKCISNWLGLMSGHAYNSTQIEWHIPEFGNKIPLGAVKDNPCFSATNIDDYAKGIMLLWYTHVHNFMDNNDTLISLQLVNISPFSGQLDLFYKVCNPSVGLDKSLALVARRLTHTRSPSKMQFTNLIFLTMPKVRIVRVLKCAHEIDLKQKILNYTYGGPNGKKCIHENLATNLIIKLSHLYNTKGNNGSNGTHDEDKLNSFLEYVMESGQVTDGTVASEPSKMYDIWQLRERIAEALLHDGYCYKYDISLPLPNFYQLVEDMRTHLGEKVFRCCGYGHVGDGNLHLNITTTGYEKDVLHLIEPFVYEWTAMRKGSISAEHGLGFKKRNYIHFSKSNSAIGLMKQMKAVMDPNGILNPYKVLPDQY</sequence>
<name>A0AAV2Q306_MEGNR</name>
<keyword evidence="3" id="KW-0285">Flavoprotein</keyword>
<keyword evidence="12" id="KW-1185">Reference proteome</keyword>
<dbReference type="Gene3D" id="3.30.70.2740">
    <property type="match status" value="1"/>
</dbReference>
<organism evidence="11 12">
    <name type="scientific">Meganyctiphanes norvegica</name>
    <name type="common">Northern krill</name>
    <name type="synonym">Thysanopoda norvegica</name>
    <dbReference type="NCBI Taxonomy" id="48144"/>
    <lineage>
        <taxon>Eukaryota</taxon>
        <taxon>Metazoa</taxon>
        <taxon>Ecdysozoa</taxon>
        <taxon>Arthropoda</taxon>
        <taxon>Crustacea</taxon>
        <taxon>Multicrustacea</taxon>
        <taxon>Malacostraca</taxon>
        <taxon>Eumalacostraca</taxon>
        <taxon>Eucarida</taxon>
        <taxon>Euphausiacea</taxon>
        <taxon>Euphausiidae</taxon>
        <taxon>Meganyctiphanes</taxon>
    </lineage>
</organism>
<dbReference type="SUPFAM" id="SSF55103">
    <property type="entry name" value="FAD-linked oxidases, C-terminal domain"/>
    <property type="match status" value="1"/>
</dbReference>
<evidence type="ECO:0000256" key="5">
    <source>
        <dbReference type="ARBA" id="ARBA00023002"/>
    </source>
</evidence>
<dbReference type="GO" id="GO:0050660">
    <property type="term" value="F:flavin adenine dinucleotide binding"/>
    <property type="evidence" value="ECO:0007669"/>
    <property type="project" value="InterPro"/>
</dbReference>
<feature type="domain" description="FAD-binding oxidoreductase/transferase type 4 C-terminal" evidence="10">
    <location>
        <begin position="377"/>
        <end position="550"/>
    </location>
</feature>
<gene>
    <name evidence="11" type="ORF">MNOR_LOCUS7253</name>
</gene>
<evidence type="ECO:0000256" key="1">
    <source>
        <dbReference type="ARBA" id="ARBA00001974"/>
    </source>
</evidence>
<evidence type="ECO:0000256" key="3">
    <source>
        <dbReference type="ARBA" id="ARBA00022630"/>
    </source>
</evidence>
<evidence type="ECO:0000256" key="2">
    <source>
        <dbReference type="ARBA" id="ARBA00008000"/>
    </source>
</evidence>
<dbReference type="AlphaFoldDB" id="A0AAV2Q306"/>
<keyword evidence="5" id="KW-0560">Oxidoreductase</keyword>
<dbReference type="Proteomes" id="UP001497623">
    <property type="component" value="Unassembled WGS sequence"/>
</dbReference>
<dbReference type="EC" id="1.1.99.39" evidence="6"/>
<dbReference type="InterPro" id="IPR004113">
    <property type="entry name" value="FAD-bd_oxidored_4_C"/>
</dbReference>
<comment type="similarity">
    <text evidence="2">Belongs to the FAD-binding oxidoreductase/transferase type 4 family.</text>
</comment>
<comment type="catalytic activity">
    <reaction evidence="9">
        <text>(R)-malate + A = oxaloacetate + AH2</text>
        <dbReference type="Rhea" id="RHEA:67460"/>
        <dbReference type="ChEBI" id="CHEBI:13193"/>
        <dbReference type="ChEBI" id="CHEBI:15588"/>
        <dbReference type="ChEBI" id="CHEBI:16452"/>
        <dbReference type="ChEBI" id="CHEBI:17499"/>
    </reaction>
    <physiologicalReaction direction="left-to-right" evidence="9">
        <dbReference type="Rhea" id="RHEA:67461"/>
    </physiologicalReaction>
</comment>
<evidence type="ECO:0000256" key="4">
    <source>
        <dbReference type="ARBA" id="ARBA00022827"/>
    </source>
</evidence>
<proteinExistence type="inferred from homology"/>
<reference evidence="11 12" key="1">
    <citation type="submission" date="2024-05" db="EMBL/GenBank/DDBJ databases">
        <authorList>
            <person name="Wallberg A."/>
        </authorList>
    </citation>
    <scope>NUCLEOTIDE SEQUENCE [LARGE SCALE GENOMIC DNA]</scope>
</reference>